<keyword evidence="2" id="KW-1185">Reference proteome</keyword>
<proteinExistence type="predicted"/>
<reference evidence="2" key="1">
    <citation type="journal article" date="2019" name="Int. J. Syst. Evol. Microbiol.">
        <title>The Global Catalogue of Microorganisms (GCM) 10K type strain sequencing project: providing services to taxonomists for standard genome sequencing and annotation.</title>
        <authorList>
            <consortium name="The Broad Institute Genomics Platform"/>
            <consortium name="The Broad Institute Genome Sequencing Center for Infectious Disease"/>
            <person name="Wu L."/>
            <person name="Ma J."/>
        </authorList>
    </citation>
    <scope>NUCLEOTIDE SEQUENCE [LARGE SCALE GENOMIC DNA]</scope>
    <source>
        <strain evidence="2">KCTC 62195</strain>
    </source>
</reference>
<dbReference type="RefSeq" id="WP_377816526.1">
    <property type="nucleotide sequence ID" value="NZ_JBHRSJ010000035.1"/>
</dbReference>
<organism evidence="1 2">
    <name type="scientific">Azotobacter bryophylli</name>
    <dbReference type="NCBI Taxonomy" id="1986537"/>
    <lineage>
        <taxon>Bacteria</taxon>
        <taxon>Pseudomonadati</taxon>
        <taxon>Pseudomonadota</taxon>
        <taxon>Gammaproteobacteria</taxon>
        <taxon>Pseudomonadales</taxon>
        <taxon>Pseudomonadaceae</taxon>
        <taxon>Azotobacter</taxon>
    </lineage>
</organism>
<dbReference type="Proteomes" id="UP001595457">
    <property type="component" value="Unassembled WGS sequence"/>
</dbReference>
<protein>
    <submittedName>
        <fullName evidence="1">Uncharacterized protein</fullName>
    </submittedName>
</protein>
<sequence length="76" mass="8325">MTYVDINVRQSTGTYLASCPGQKLRASCTIGPEPAAQRLAEKLHPEATIERVECLKAASATETGVYRCHLNFKKEA</sequence>
<dbReference type="EMBL" id="JBHRSJ010000035">
    <property type="protein sequence ID" value="MFC2974370.1"/>
    <property type="molecule type" value="Genomic_DNA"/>
</dbReference>
<comment type="caution">
    <text evidence="1">The sequence shown here is derived from an EMBL/GenBank/DDBJ whole genome shotgun (WGS) entry which is preliminary data.</text>
</comment>
<accession>A0ABV7AZ57</accession>
<evidence type="ECO:0000313" key="2">
    <source>
        <dbReference type="Proteomes" id="UP001595457"/>
    </source>
</evidence>
<gene>
    <name evidence="1" type="ORF">ACFOJE_19435</name>
</gene>
<name>A0ABV7AZ57_9GAMM</name>
<evidence type="ECO:0000313" key="1">
    <source>
        <dbReference type="EMBL" id="MFC2974370.1"/>
    </source>
</evidence>